<sequence length="62" mass="6887">MEKGQKTLYSICYGIIESIRRSSNETHTSAHGGRDAFGVPAAVEAVFLDEMRRWEHGFKGGT</sequence>
<gene>
    <name evidence="1" type="ORF">FHS19_005787</name>
</gene>
<accession>A0A839U2G9</accession>
<dbReference type="Proteomes" id="UP000517523">
    <property type="component" value="Unassembled WGS sequence"/>
</dbReference>
<name>A0A839U2G9_9BACL</name>
<dbReference type="AlphaFoldDB" id="A0A839U2G9"/>
<dbReference type="RefSeq" id="WP_183585503.1">
    <property type="nucleotide sequence ID" value="NZ_JACHXJ010000006.1"/>
</dbReference>
<comment type="caution">
    <text evidence="1">The sequence shown here is derived from an EMBL/GenBank/DDBJ whole genome shotgun (WGS) entry which is preliminary data.</text>
</comment>
<evidence type="ECO:0000313" key="1">
    <source>
        <dbReference type="EMBL" id="MBB3131067.1"/>
    </source>
</evidence>
<protein>
    <submittedName>
        <fullName evidence="1">Uncharacterized protein</fullName>
    </submittedName>
</protein>
<organism evidence="1 2">
    <name type="scientific">Paenibacillus rhizosphaerae</name>
    <dbReference type="NCBI Taxonomy" id="297318"/>
    <lineage>
        <taxon>Bacteria</taxon>
        <taxon>Bacillati</taxon>
        <taxon>Bacillota</taxon>
        <taxon>Bacilli</taxon>
        <taxon>Bacillales</taxon>
        <taxon>Paenibacillaceae</taxon>
        <taxon>Paenibacillus</taxon>
    </lineage>
</organism>
<reference evidence="1 2" key="1">
    <citation type="submission" date="2020-08" db="EMBL/GenBank/DDBJ databases">
        <title>Genomic Encyclopedia of Type Strains, Phase III (KMG-III): the genomes of soil and plant-associated and newly described type strains.</title>
        <authorList>
            <person name="Whitman W."/>
        </authorList>
    </citation>
    <scope>NUCLEOTIDE SEQUENCE [LARGE SCALE GENOMIC DNA]</scope>
    <source>
        <strain evidence="1 2">CECT 5831</strain>
    </source>
</reference>
<evidence type="ECO:0000313" key="2">
    <source>
        <dbReference type="Proteomes" id="UP000517523"/>
    </source>
</evidence>
<proteinExistence type="predicted"/>
<dbReference type="EMBL" id="JACHXJ010000006">
    <property type="protein sequence ID" value="MBB3131067.1"/>
    <property type="molecule type" value="Genomic_DNA"/>
</dbReference>